<accession>A0A8J4R7T0</accession>
<protein>
    <submittedName>
        <fullName evidence="1">Uncharacterized protein</fullName>
    </submittedName>
</protein>
<organism evidence="1 2">
    <name type="scientific">Castanea mollissima</name>
    <name type="common">Chinese chestnut</name>
    <dbReference type="NCBI Taxonomy" id="60419"/>
    <lineage>
        <taxon>Eukaryota</taxon>
        <taxon>Viridiplantae</taxon>
        <taxon>Streptophyta</taxon>
        <taxon>Embryophyta</taxon>
        <taxon>Tracheophyta</taxon>
        <taxon>Spermatophyta</taxon>
        <taxon>Magnoliopsida</taxon>
        <taxon>eudicotyledons</taxon>
        <taxon>Gunneridae</taxon>
        <taxon>Pentapetalae</taxon>
        <taxon>rosids</taxon>
        <taxon>fabids</taxon>
        <taxon>Fagales</taxon>
        <taxon>Fagaceae</taxon>
        <taxon>Castanea</taxon>
    </lineage>
</organism>
<name>A0A8J4R7T0_9ROSI</name>
<keyword evidence="2" id="KW-1185">Reference proteome</keyword>
<evidence type="ECO:0000313" key="2">
    <source>
        <dbReference type="Proteomes" id="UP000737018"/>
    </source>
</evidence>
<sequence>MLLSLLVFTIHRNSIIVTKTKRFSSRPRPPQHSFLKIAQAMSLRMVTRKLGSKLLPRFSSTSQLHSHATSF</sequence>
<dbReference type="AlphaFoldDB" id="A0A8J4R7T0"/>
<proteinExistence type="predicted"/>
<feature type="non-terminal residue" evidence="1">
    <location>
        <position position="1"/>
    </location>
</feature>
<evidence type="ECO:0000313" key="1">
    <source>
        <dbReference type="EMBL" id="KAF3958741.1"/>
    </source>
</evidence>
<reference evidence="1" key="1">
    <citation type="submission" date="2020-03" db="EMBL/GenBank/DDBJ databases">
        <title>Castanea mollissima Vanexum genome sequencing.</title>
        <authorList>
            <person name="Staton M."/>
        </authorList>
    </citation>
    <scope>NUCLEOTIDE SEQUENCE</scope>
    <source>
        <tissue evidence="1">Leaf</tissue>
    </source>
</reference>
<dbReference type="Proteomes" id="UP000737018">
    <property type="component" value="Unassembled WGS sequence"/>
</dbReference>
<comment type="caution">
    <text evidence="1">The sequence shown here is derived from an EMBL/GenBank/DDBJ whole genome shotgun (WGS) entry which is preliminary data.</text>
</comment>
<gene>
    <name evidence="1" type="ORF">CMV_016375</name>
</gene>
<dbReference type="EMBL" id="JRKL02002485">
    <property type="protein sequence ID" value="KAF3958741.1"/>
    <property type="molecule type" value="Genomic_DNA"/>
</dbReference>